<dbReference type="SUPFAM" id="SSF53474">
    <property type="entry name" value="alpha/beta-Hydrolases"/>
    <property type="match status" value="1"/>
</dbReference>
<evidence type="ECO:0000313" key="2">
    <source>
        <dbReference type="Proteomes" id="UP000195440"/>
    </source>
</evidence>
<comment type="caution">
    <text evidence="1">The sequence shown here is derived from an EMBL/GenBank/DDBJ whole genome shotgun (WGS) entry which is preliminary data.</text>
</comment>
<dbReference type="OrthoDB" id="1432332at2"/>
<gene>
    <name evidence="1" type="ORF">AUC60_20210</name>
</gene>
<name>A0A1Y3NWM0_9PSED</name>
<sequence length="376" mass="41313">MSVFTIFFCGTGSTKYDTLNKNYWNGELVSTLANNMANREFVDWVAIDGPGSGNLQADELFTEPKGYGWTGTAFGKGWYENVQHSINLIKGKADWKRTKLSEVEYKRLKAAGLPIHDVETSGSWLWRHYDYGDRKITQQDLQEQIIKTFRKAGIIPTQVNLVGWSRGGVSCHMVANAMAGDPDLRNIPVNIFAVDPVPGPLNFQLEKVALGKNVKEYVGFFARDERSKGFSCVIPQTHPATRVSIFPMAGRHATLVGNASLKGADGPGSLTEAGQLVRHFAEVCLTRWGAPLNKKLGLAPAKVSALHQSIVMHEATFIAMRKFSYTGLTEQNKDERNVSLGDKGTHFSSVMGKAFTPQPGLAASLAKGNEAYKDIQ</sequence>
<dbReference type="InterPro" id="IPR029058">
    <property type="entry name" value="AB_hydrolase_fold"/>
</dbReference>
<dbReference type="Proteomes" id="UP000195440">
    <property type="component" value="Unassembled WGS sequence"/>
</dbReference>
<accession>A0A1Y3NWM0</accession>
<dbReference type="AlphaFoldDB" id="A0A1Y3NWM0"/>
<keyword evidence="2" id="KW-1185">Reference proteome</keyword>
<proteinExistence type="predicted"/>
<evidence type="ECO:0000313" key="1">
    <source>
        <dbReference type="EMBL" id="OUM72015.1"/>
    </source>
</evidence>
<dbReference type="RefSeq" id="WP_087271871.1">
    <property type="nucleotide sequence ID" value="NZ_JBJGBV010000029.1"/>
</dbReference>
<organism evidence="1 2">
    <name type="scientific">Pseudomonas caspiana</name>
    <dbReference type="NCBI Taxonomy" id="1451454"/>
    <lineage>
        <taxon>Bacteria</taxon>
        <taxon>Pseudomonadati</taxon>
        <taxon>Pseudomonadota</taxon>
        <taxon>Gammaproteobacteria</taxon>
        <taxon>Pseudomonadales</taxon>
        <taxon>Pseudomonadaceae</taxon>
        <taxon>Pseudomonas</taxon>
    </lineage>
</organism>
<protein>
    <recommendedName>
        <fullName evidence="3">Alpha/beta hydrolase</fullName>
    </recommendedName>
</protein>
<dbReference type="EMBL" id="LOHF01000020">
    <property type="protein sequence ID" value="OUM72015.1"/>
    <property type="molecule type" value="Genomic_DNA"/>
</dbReference>
<evidence type="ECO:0008006" key="3">
    <source>
        <dbReference type="Google" id="ProtNLM"/>
    </source>
</evidence>
<reference evidence="1 2" key="1">
    <citation type="journal article" date="2017" name="Syst. Appl. Microbiol.">
        <title>Pseudomonas caspiana sp. nov., a citrus pathogen in the Pseudomonas syringae phylogenetic group.</title>
        <authorList>
            <person name="Busquets A."/>
            <person name="Gomila M."/>
            <person name="Beiki F."/>
            <person name="Mulet M."/>
            <person name="Rahimian H."/>
            <person name="Garcia-Valdes E."/>
            <person name="Lalucat J."/>
        </authorList>
    </citation>
    <scope>NUCLEOTIDE SEQUENCE [LARGE SCALE GENOMIC DNA]</scope>
    <source>
        <strain evidence="1 2">FBF102</strain>
    </source>
</reference>